<keyword evidence="5" id="KW-1185">Reference proteome</keyword>
<reference evidence="4 5" key="1">
    <citation type="journal article" date="2019" name="PLoS Biol.">
        <title>Sex chromosomes control vertical transmission of feminizing Wolbachia symbionts in an isopod.</title>
        <authorList>
            <person name="Becking T."/>
            <person name="Chebbi M.A."/>
            <person name="Giraud I."/>
            <person name="Moumen B."/>
            <person name="Laverre T."/>
            <person name="Caubet Y."/>
            <person name="Peccoud J."/>
            <person name="Gilbert C."/>
            <person name="Cordaux R."/>
        </authorList>
    </citation>
    <scope>NUCLEOTIDE SEQUENCE [LARGE SCALE GENOMIC DNA]</scope>
    <source>
        <strain evidence="4">ANa2</strain>
        <tissue evidence="4">Whole body excluding digestive tract and cuticle</tissue>
    </source>
</reference>
<keyword evidence="1" id="KW-0862">Zinc</keyword>
<evidence type="ECO:0000313" key="4">
    <source>
        <dbReference type="EMBL" id="KAB7502443.1"/>
    </source>
</evidence>
<dbReference type="AlphaFoldDB" id="A0A5N5T712"/>
<dbReference type="InterPro" id="IPR036236">
    <property type="entry name" value="Znf_C2H2_sf"/>
</dbReference>
<dbReference type="Gene3D" id="3.30.160.60">
    <property type="entry name" value="Classic Zinc Finger"/>
    <property type="match status" value="1"/>
</dbReference>
<evidence type="ECO:0000259" key="3">
    <source>
        <dbReference type="PROSITE" id="PS50157"/>
    </source>
</evidence>
<gene>
    <name evidence="4" type="ORF">Anas_03715</name>
</gene>
<dbReference type="EMBL" id="SEYY01007510">
    <property type="protein sequence ID" value="KAB7502443.1"/>
    <property type="molecule type" value="Genomic_DNA"/>
</dbReference>
<sequence length="348" mass="40532">MSDAFCLIVFCTLTNSHQLGKSFRQRVSYIVHQRIHTGSLPYRCEHCGRSFRYKVCSQKLLLKIIVLTVSQRSHKCEADKNNRDFSGCEDSDVMATDSLHLSSQEEKENSLNSSHEYSMEDSVFSKLIRRLFSHLFKNPFYLSKSIQQLFKNHCSLRRFAPKVFENHYNINIDPKQFRHEEKHILIDEQGPDNQHSSRQEVSTPEAKLMFDVNKDTKTPDTSLKDPKELSPQNMDLEEENIQKNTQSSELNMEPSIDYEHSTYLNNFPEPQSISIDNSNNNYESNTKENTTLSHLHYSDFSLQRNNYNSSEKCDKYDDINNLNLNPNFPSVCLDEDLDNDSILQSLFD</sequence>
<feature type="region of interest" description="Disordered" evidence="2">
    <location>
        <begin position="187"/>
        <end position="233"/>
    </location>
</feature>
<dbReference type="PROSITE" id="PS50157">
    <property type="entry name" value="ZINC_FINGER_C2H2_2"/>
    <property type="match status" value="1"/>
</dbReference>
<dbReference type="Proteomes" id="UP000326759">
    <property type="component" value="Unassembled WGS sequence"/>
</dbReference>
<proteinExistence type="predicted"/>
<protein>
    <recommendedName>
        <fullName evidence="3">C2H2-type domain-containing protein</fullName>
    </recommendedName>
</protein>
<feature type="compositionally biased region" description="Basic and acidic residues" evidence="2">
    <location>
        <begin position="212"/>
        <end position="228"/>
    </location>
</feature>
<keyword evidence="1" id="KW-0863">Zinc-finger</keyword>
<dbReference type="SUPFAM" id="SSF57667">
    <property type="entry name" value="beta-beta-alpha zinc fingers"/>
    <property type="match status" value="1"/>
</dbReference>
<dbReference type="InterPro" id="IPR013087">
    <property type="entry name" value="Znf_C2H2_type"/>
</dbReference>
<keyword evidence="1" id="KW-0479">Metal-binding</keyword>
<feature type="domain" description="C2H2-type" evidence="3">
    <location>
        <begin position="9"/>
        <end position="41"/>
    </location>
</feature>
<organism evidence="4 5">
    <name type="scientific">Armadillidium nasatum</name>
    <dbReference type="NCBI Taxonomy" id="96803"/>
    <lineage>
        <taxon>Eukaryota</taxon>
        <taxon>Metazoa</taxon>
        <taxon>Ecdysozoa</taxon>
        <taxon>Arthropoda</taxon>
        <taxon>Crustacea</taxon>
        <taxon>Multicrustacea</taxon>
        <taxon>Malacostraca</taxon>
        <taxon>Eumalacostraca</taxon>
        <taxon>Peracarida</taxon>
        <taxon>Isopoda</taxon>
        <taxon>Oniscidea</taxon>
        <taxon>Crinocheta</taxon>
        <taxon>Armadillidiidae</taxon>
        <taxon>Armadillidium</taxon>
    </lineage>
</organism>
<feature type="compositionally biased region" description="Polar residues" evidence="2">
    <location>
        <begin position="191"/>
        <end position="202"/>
    </location>
</feature>
<evidence type="ECO:0000256" key="2">
    <source>
        <dbReference type="SAM" id="MobiDB-lite"/>
    </source>
</evidence>
<evidence type="ECO:0000256" key="1">
    <source>
        <dbReference type="PROSITE-ProRule" id="PRU00042"/>
    </source>
</evidence>
<dbReference type="GO" id="GO:0008270">
    <property type="term" value="F:zinc ion binding"/>
    <property type="evidence" value="ECO:0007669"/>
    <property type="project" value="UniProtKB-KW"/>
</dbReference>
<dbReference type="OrthoDB" id="654211at2759"/>
<comment type="caution">
    <text evidence="4">The sequence shown here is derived from an EMBL/GenBank/DDBJ whole genome shotgun (WGS) entry which is preliminary data.</text>
</comment>
<accession>A0A5N5T712</accession>
<name>A0A5N5T712_9CRUS</name>
<evidence type="ECO:0000313" key="5">
    <source>
        <dbReference type="Proteomes" id="UP000326759"/>
    </source>
</evidence>